<name>A0AAV7QCP3_PLEWA</name>
<evidence type="ECO:0000313" key="1">
    <source>
        <dbReference type="EMBL" id="KAJ1138074.1"/>
    </source>
</evidence>
<evidence type="ECO:0000313" key="2">
    <source>
        <dbReference type="Proteomes" id="UP001066276"/>
    </source>
</evidence>
<comment type="caution">
    <text evidence="1">The sequence shown here is derived from an EMBL/GenBank/DDBJ whole genome shotgun (WGS) entry which is preliminary data.</text>
</comment>
<organism evidence="1 2">
    <name type="scientific">Pleurodeles waltl</name>
    <name type="common">Iberian ribbed newt</name>
    <dbReference type="NCBI Taxonomy" id="8319"/>
    <lineage>
        <taxon>Eukaryota</taxon>
        <taxon>Metazoa</taxon>
        <taxon>Chordata</taxon>
        <taxon>Craniata</taxon>
        <taxon>Vertebrata</taxon>
        <taxon>Euteleostomi</taxon>
        <taxon>Amphibia</taxon>
        <taxon>Batrachia</taxon>
        <taxon>Caudata</taxon>
        <taxon>Salamandroidea</taxon>
        <taxon>Salamandridae</taxon>
        <taxon>Pleurodelinae</taxon>
        <taxon>Pleurodeles</taxon>
    </lineage>
</organism>
<dbReference type="EMBL" id="JANPWB010000010">
    <property type="protein sequence ID" value="KAJ1138074.1"/>
    <property type="molecule type" value="Genomic_DNA"/>
</dbReference>
<dbReference type="AlphaFoldDB" id="A0AAV7QCP3"/>
<keyword evidence="2" id="KW-1185">Reference proteome</keyword>
<dbReference type="Proteomes" id="UP001066276">
    <property type="component" value="Chromosome 6"/>
</dbReference>
<sequence length="75" mass="8678">MEEMYFKLHLSFTKRLRPGEFQRHFGALNRSSEFEVSRQRLVGGPELSQLYQPPCYEVRGRHSCGGVALNVSQAY</sequence>
<gene>
    <name evidence="1" type="ORF">NDU88_004465</name>
</gene>
<protein>
    <submittedName>
        <fullName evidence="1">Uncharacterized protein</fullName>
    </submittedName>
</protein>
<reference evidence="1" key="1">
    <citation type="journal article" date="2022" name="bioRxiv">
        <title>Sequencing and chromosome-scale assembly of the giantPleurodeles waltlgenome.</title>
        <authorList>
            <person name="Brown T."/>
            <person name="Elewa A."/>
            <person name="Iarovenko S."/>
            <person name="Subramanian E."/>
            <person name="Araus A.J."/>
            <person name="Petzold A."/>
            <person name="Susuki M."/>
            <person name="Suzuki K.-i.T."/>
            <person name="Hayashi T."/>
            <person name="Toyoda A."/>
            <person name="Oliveira C."/>
            <person name="Osipova E."/>
            <person name="Leigh N.D."/>
            <person name="Simon A."/>
            <person name="Yun M.H."/>
        </authorList>
    </citation>
    <scope>NUCLEOTIDE SEQUENCE</scope>
    <source>
        <strain evidence="1">20211129_DDA</strain>
        <tissue evidence="1">Liver</tissue>
    </source>
</reference>
<accession>A0AAV7QCP3</accession>
<proteinExistence type="predicted"/>